<sequence length="87" mass="10081">MINGIVYHGSNINGLQIIEPKVSSHGKSYVYATTNKVIATLFLARWNDYIFRVGHFNGRLHIVENYPEALKEIRDFASKFQLKICFY</sequence>
<keyword evidence="2" id="KW-1185">Reference proteome</keyword>
<evidence type="ECO:0000313" key="1">
    <source>
        <dbReference type="EMBL" id="KYH34756.1"/>
    </source>
</evidence>
<dbReference type="OrthoDB" id="1845200at2"/>
<dbReference type="PATRIC" id="fig|1121338.3.peg.1256"/>
<accession>A0A151B4D7</accession>
<dbReference type="RefSeq" id="WP_066824056.1">
    <property type="nucleotide sequence ID" value="NZ_LTBA01000010.1"/>
</dbReference>
<reference evidence="1 2" key="1">
    <citation type="submission" date="2016-02" db="EMBL/GenBank/DDBJ databases">
        <title>Genome sequence of Clostridium tepidiprofundi DSM 19306.</title>
        <authorList>
            <person name="Poehlein A."/>
            <person name="Daniel R."/>
        </authorList>
    </citation>
    <scope>NUCLEOTIDE SEQUENCE [LARGE SCALE GENOMIC DNA]</scope>
    <source>
        <strain evidence="1 2">DSM 19306</strain>
    </source>
</reference>
<organism evidence="1 2">
    <name type="scientific">Clostridium tepidiprofundi DSM 19306</name>
    <dbReference type="NCBI Taxonomy" id="1121338"/>
    <lineage>
        <taxon>Bacteria</taxon>
        <taxon>Bacillati</taxon>
        <taxon>Bacillota</taxon>
        <taxon>Clostridia</taxon>
        <taxon>Eubacteriales</taxon>
        <taxon>Clostridiaceae</taxon>
        <taxon>Clostridium</taxon>
    </lineage>
</organism>
<dbReference type="Proteomes" id="UP000075531">
    <property type="component" value="Unassembled WGS sequence"/>
</dbReference>
<protein>
    <submittedName>
        <fullName evidence="1">Uncharacterized protein</fullName>
    </submittedName>
</protein>
<comment type="caution">
    <text evidence="1">The sequence shown here is derived from an EMBL/GenBank/DDBJ whole genome shotgun (WGS) entry which is preliminary data.</text>
</comment>
<dbReference type="AlphaFoldDB" id="A0A151B4D7"/>
<gene>
    <name evidence="1" type="ORF">CLTEP_12210</name>
</gene>
<proteinExistence type="predicted"/>
<evidence type="ECO:0000313" key="2">
    <source>
        <dbReference type="Proteomes" id="UP000075531"/>
    </source>
</evidence>
<name>A0A151B4D7_9CLOT</name>
<dbReference type="EMBL" id="LTBA01000010">
    <property type="protein sequence ID" value="KYH34756.1"/>
    <property type="molecule type" value="Genomic_DNA"/>
</dbReference>